<dbReference type="Proteomes" id="UP000030121">
    <property type="component" value="Unassembled WGS sequence"/>
</dbReference>
<keyword evidence="1" id="KW-0732">Signal</keyword>
<comment type="caution">
    <text evidence="3">The sequence shown here is derived from an EMBL/GenBank/DDBJ whole genome shotgun (WGS) entry which is preliminary data.</text>
</comment>
<name>A0A0A2MEL8_9FLAO</name>
<reference evidence="3 4" key="1">
    <citation type="submission" date="2013-09" db="EMBL/GenBank/DDBJ databases">
        <authorList>
            <person name="Zeng Z."/>
            <person name="Chen C."/>
        </authorList>
    </citation>
    <scope>NUCLEOTIDE SEQUENCE [LARGE SCALE GENOMIC DNA]</scope>
    <source>
        <strain evidence="3 4">GH29-5</strain>
    </source>
</reference>
<dbReference type="EMBL" id="JRLW01000004">
    <property type="protein sequence ID" value="KGO90061.1"/>
    <property type="molecule type" value="Genomic_DNA"/>
</dbReference>
<dbReference type="eggNOG" id="COG2304">
    <property type="taxonomic scope" value="Bacteria"/>
</dbReference>
<accession>A0A0A2MEL8</accession>
<dbReference type="OrthoDB" id="599464at2"/>
<gene>
    <name evidence="3" type="ORF">Q764_05500</name>
</gene>
<dbReference type="PROSITE" id="PS50093">
    <property type="entry name" value="PKD"/>
    <property type="match status" value="1"/>
</dbReference>
<dbReference type="Gene3D" id="2.60.40.10">
    <property type="entry name" value="Immunoglobulins"/>
    <property type="match status" value="7"/>
</dbReference>
<organism evidence="3 4">
    <name type="scientific">Flavobacterium suncheonense GH29-5 = DSM 17707</name>
    <dbReference type="NCBI Taxonomy" id="1121899"/>
    <lineage>
        <taxon>Bacteria</taxon>
        <taxon>Pseudomonadati</taxon>
        <taxon>Bacteroidota</taxon>
        <taxon>Flavobacteriia</taxon>
        <taxon>Flavobacteriales</taxon>
        <taxon>Flavobacteriaceae</taxon>
        <taxon>Flavobacterium</taxon>
    </lineage>
</organism>
<dbReference type="SUPFAM" id="SSF49299">
    <property type="entry name" value="PKD domain"/>
    <property type="match status" value="1"/>
</dbReference>
<dbReference type="PANTHER" id="PTHR46343:SF2">
    <property type="entry name" value="SUSHI_VON WILLEBRAND FACTOR TYPE A_EGF_PENTRAXIN DOMAIN-CONTAINING 1"/>
    <property type="match status" value="1"/>
</dbReference>
<feature type="signal peptide" evidence="1">
    <location>
        <begin position="1"/>
        <end position="23"/>
    </location>
</feature>
<dbReference type="AlphaFoldDB" id="A0A0A2MEL8"/>
<feature type="chain" id="PRO_5001992064" description="PKD domain-containing protein" evidence="1">
    <location>
        <begin position="24"/>
        <end position="953"/>
    </location>
</feature>
<dbReference type="STRING" id="1121899.GCA_000430025_01281"/>
<feature type="domain" description="PKD" evidence="2">
    <location>
        <begin position="205"/>
        <end position="257"/>
    </location>
</feature>
<dbReference type="InterPro" id="IPR043555">
    <property type="entry name" value="SRPX-like"/>
</dbReference>
<sequence length="953" mass="98385">MSMKSKNTLLLLFLLLGINNAFSQFTPQKPDLRLCGSPPNYYEDYFNCTSNNYTLDHVFLSLTNVNGVPLSNTTCTPGTSQEMYVMLNYTSNSNSIITQVRIFADLSIDGNIIPLNVYLPNGVNPGAGQRQIYGPFTWTCGQELRLCRILAVWKTSGSASDPELASYNCNTYNKSQCEFGGCMVVAAPLAVEFDYTVCTNGNQSTVTFNDETSGGIAPYSYSWNFGDGSPVSTQQNPTHNFPYPGGPYTVTLTVTDSNLPNHLVSTYTQVINPPAPITISGDVNAASCSSNNNGSIDITVSGGTPAYTYSWSNGATTQDISGLSPGSYTVTVTDTFGCVKSETFVIGSGDVSNPVVTAPNDLSLEGCGTAAIASQGYLAFSTTPVVITLAQFNAAGGTYTDASPIASITYQDVASGSCPTVVTRTFTLTDLCGNTGTDTQIISIDDTQAPVIDPLPAPTTIVCPAVPQFAPATATDACDSSVTLTYEDVTTPGDCIRSYTTVRTWTATDDCGNSSTATQTITVIDNVPPVAPAPPADVTVSCGSLVPAMISLTANDACCGDLTVPGVDTITPGQCANSYVITRTWTFVDACGNTSSVSQTITVNDNVPPVVPTPPANVTVSCGSQIPAMISLTANDACSGTITVPGVDAVTPGQCINSYVVTRTWTFVDACGNTSSVSQIITVNDNIAPVVPTPPANVTVSCGSQIPAMVTLTANDACGGPITVPGVDSITPGQCNNSYIVTRTWTFVDACGNTSSVSQTITVNDNIPPVAPSAPANITVSCSSLVPTAAVLTANDNCGGSVTGVPNDVVTPGSCPNSYVIVRTWTFTDSCGNSSTASQTITVNDNIPPVAPSAPANITISCSSLVPTAAVLTANDNCGGSVTGVPNDVVIPGSCPNSYTILRTWTFTDSCGNSSTASQTITVNDNIPPVAPPAPANITVSCSSLVPTAAVLT</sequence>
<evidence type="ECO:0000313" key="3">
    <source>
        <dbReference type="EMBL" id="KGO90061.1"/>
    </source>
</evidence>
<evidence type="ECO:0000256" key="1">
    <source>
        <dbReference type="SAM" id="SignalP"/>
    </source>
</evidence>
<dbReference type="Pfam" id="PF13573">
    <property type="entry name" value="SprB"/>
    <property type="match status" value="1"/>
</dbReference>
<dbReference type="eggNOG" id="COG3291">
    <property type="taxonomic scope" value="Bacteria"/>
</dbReference>
<dbReference type="SMART" id="SM00089">
    <property type="entry name" value="PKD"/>
    <property type="match status" value="1"/>
</dbReference>
<dbReference type="Pfam" id="PF23237">
    <property type="entry name" value="HYR_4C"/>
    <property type="match status" value="6"/>
</dbReference>
<evidence type="ECO:0000313" key="4">
    <source>
        <dbReference type="Proteomes" id="UP000030121"/>
    </source>
</evidence>
<dbReference type="Gene3D" id="2.60.40.740">
    <property type="match status" value="1"/>
</dbReference>
<dbReference type="InterPro" id="IPR022409">
    <property type="entry name" value="PKD/Chitinase_dom"/>
</dbReference>
<dbReference type="InterPro" id="IPR057078">
    <property type="entry name" value="HYR-4C"/>
</dbReference>
<dbReference type="PANTHER" id="PTHR46343">
    <property type="entry name" value="HYR DOMAIN-CONTAINING PROTEIN"/>
    <property type="match status" value="1"/>
</dbReference>
<keyword evidence="4" id="KW-1185">Reference proteome</keyword>
<dbReference type="InterPro" id="IPR013783">
    <property type="entry name" value="Ig-like_fold"/>
</dbReference>
<dbReference type="InterPro" id="IPR000601">
    <property type="entry name" value="PKD_dom"/>
</dbReference>
<dbReference type="CDD" id="cd00146">
    <property type="entry name" value="PKD"/>
    <property type="match status" value="1"/>
</dbReference>
<evidence type="ECO:0000259" key="2">
    <source>
        <dbReference type="PROSITE" id="PS50093"/>
    </source>
</evidence>
<dbReference type="InterPro" id="IPR025667">
    <property type="entry name" value="SprB_repeat"/>
</dbReference>
<dbReference type="Pfam" id="PF18911">
    <property type="entry name" value="PKD_4"/>
    <property type="match status" value="1"/>
</dbReference>
<protein>
    <recommendedName>
        <fullName evidence="2">PKD domain-containing protein</fullName>
    </recommendedName>
</protein>
<proteinExistence type="predicted"/>
<feature type="non-terminal residue" evidence="3">
    <location>
        <position position="953"/>
    </location>
</feature>
<dbReference type="InterPro" id="IPR035986">
    <property type="entry name" value="PKD_dom_sf"/>
</dbReference>